<dbReference type="Proteomes" id="UP000009168">
    <property type="component" value="Unassembled WGS sequence"/>
</dbReference>
<dbReference type="EMBL" id="GG662547">
    <property type="protein sequence ID" value="EWS72746.1"/>
    <property type="molecule type" value="Genomic_DNA"/>
</dbReference>
<reference evidence="2" key="1">
    <citation type="journal article" date="2006" name="PLoS Biol.">
        <title>Macronuclear genome sequence of the ciliate Tetrahymena thermophila, a model eukaryote.</title>
        <authorList>
            <person name="Eisen J.A."/>
            <person name="Coyne R.S."/>
            <person name="Wu M."/>
            <person name="Wu D."/>
            <person name="Thiagarajan M."/>
            <person name="Wortman J.R."/>
            <person name="Badger J.H."/>
            <person name="Ren Q."/>
            <person name="Amedeo P."/>
            <person name="Jones K.M."/>
            <person name="Tallon L.J."/>
            <person name="Delcher A.L."/>
            <person name="Salzberg S.L."/>
            <person name="Silva J.C."/>
            <person name="Haas B.J."/>
            <person name="Majoros W.H."/>
            <person name="Farzad M."/>
            <person name="Carlton J.M."/>
            <person name="Smith R.K. Jr."/>
            <person name="Garg J."/>
            <person name="Pearlman R.E."/>
            <person name="Karrer K.M."/>
            <person name="Sun L."/>
            <person name="Manning G."/>
            <person name="Elde N.C."/>
            <person name="Turkewitz A.P."/>
            <person name="Asai D.J."/>
            <person name="Wilkes D.E."/>
            <person name="Wang Y."/>
            <person name="Cai H."/>
            <person name="Collins K."/>
            <person name="Stewart B.A."/>
            <person name="Lee S.R."/>
            <person name="Wilamowska K."/>
            <person name="Weinberg Z."/>
            <person name="Ruzzo W.L."/>
            <person name="Wloga D."/>
            <person name="Gaertig J."/>
            <person name="Frankel J."/>
            <person name="Tsao C.-C."/>
            <person name="Gorovsky M.A."/>
            <person name="Keeling P.J."/>
            <person name="Waller R.F."/>
            <person name="Patron N.J."/>
            <person name="Cherry J.M."/>
            <person name="Stover N.A."/>
            <person name="Krieger C.J."/>
            <person name="del Toro C."/>
            <person name="Ryder H.F."/>
            <person name="Williamson S.C."/>
            <person name="Barbeau R.A."/>
            <person name="Hamilton E.P."/>
            <person name="Orias E."/>
        </authorList>
    </citation>
    <scope>NUCLEOTIDE SEQUENCE [LARGE SCALE GENOMIC DNA]</scope>
    <source>
        <strain evidence="2">SB210</strain>
    </source>
</reference>
<accession>W7XFF8</accession>
<evidence type="ECO:0000313" key="1">
    <source>
        <dbReference type="EMBL" id="EWS72746.1"/>
    </source>
</evidence>
<evidence type="ECO:0000313" key="2">
    <source>
        <dbReference type="Proteomes" id="UP000009168"/>
    </source>
</evidence>
<gene>
    <name evidence="1" type="ORF">TTHERM_000558209</name>
</gene>
<dbReference type="GeneID" id="24439565"/>
<dbReference type="InParanoid" id="W7XFF8"/>
<dbReference type="RefSeq" id="XP_012654724.1">
    <property type="nucleotide sequence ID" value="XM_012799270.1"/>
</dbReference>
<keyword evidence="2" id="KW-1185">Reference proteome</keyword>
<protein>
    <submittedName>
        <fullName evidence="1">Uncharacterized protein</fullName>
    </submittedName>
</protein>
<organism evidence="1 2">
    <name type="scientific">Tetrahymena thermophila (strain SB210)</name>
    <dbReference type="NCBI Taxonomy" id="312017"/>
    <lineage>
        <taxon>Eukaryota</taxon>
        <taxon>Sar</taxon>
        <taxon>Alveolata</taxon>
        <taxon>Ciliophora</taxon>
        <taxon>Intramacronucleata</taxon>
        <taxon>Oligohymenophorea</taxon>
        <taxon>Hymenostomatida</taxon>
        <taxon>Tetrahymenina</taxon>
        <taxon>Tetrahymenidae</taxon>
        <taxon>Tetrahymena</taxon>
    </lineage>
</organism>
<dbReference type="AlphaFoldDB" id="W7XFF8"/>
<name>W7XFF8_TETTS</name>
<proteinExistence type="predicted"/>
<dbReference type="KEGG" id="tet:TTHERM_000558209"/>
<sequence length="50" mass="6172">MDQFYYSSERWVVFNVETYFIFRFFKFYLSRCSTQVKLLPASTINQFLPL</sequence>